<reference evidence="1 2" key="1">
    <citation type="submission" date="2021-06" db="EMBL/GenBank/DDBJ databases">
        <title>Caerostris extrusa draft genome.</title>
        <authorList>
            <person name="Kono N."/>
            <person name="Arakawa K."/>
        </authorList>
    </citation>
    <scope>NUCLEOTIDE SEQUENCE [LARGE SCALE GENOMIC DNA]</scope>
</reference>
<dbReference type="EMBL" id="BPLR01011983">
    <property type="protein sequence ID" value="GIY50476.1"/>
    <property type="molecule type" value="Genomic_DNA"/>
</dbReference>
<name>A0AAV4TYV4_CAEEX</name>
<comment type="caution">
    <text evidence="1">The sequence shown here is derived from an EMBL/GenBank/DDBJ whole genome shotgun (WGS) entry which is preliminary data.</text>
</comment>
<evidence type="ECO:0000313" key="1">
    <source>
        <dbReference type="EMBL" id="GIY50476.1"/>
    </source>
</evidence>
<gene>
    <name evidence="1" type="ORF">CEXT_335901</name>
</gene>
<dbReference type="AlphaFoldDB" id="A0AAV4TYV4"/>
<accession>A0AAV4TYV4</accession>
<evidence type="ECO:0000313" key="2">
    <source>
        <dbReference type="Proteomes" id="UP001054945"/>
    </source>
</evidence>
<sequence length="78" mass="8819">MEENNVVEEAFAIGRCRITKLSTGIGTASRVDMFHDHVQWGVLSQMKPSRERRDGSFRVMVLQLRVLSGSSVRLVTNQ</sequence>
<keyword evidence="2" id="KW-1185">Reference proteome</keyword>
<dbReference type="Proteomes" id="UP001054945">
    <property type="component" value="Unassembled WGS sequence"/>
</dbReference>
<protein>
    <submittedName>
        <fullName evidence="1">Uncharacterized protein</fullName>
    </submittedName>
</protein>
<proteinExistence type="predicted"/>
<organism evidence="1 2">
    <name type="scientific">Caerostris extrusa</name>
    <name type="common">Bark spider</name>
    <name type="synonym">Caerostris bankana</name>
    <dbReference type="NCBI Taxonomy" id="172846"/>
    <lineage>
        <taxon>Eukaryota</taxon>
        <taxon>Metazoa</taxon>
        <taxon>Ecdysozoa</taxon>
        <taxon>Arthropoda</taxon>
        <taxon>Chelicerata</taxon>
        <taxon>Arachnida</taxon>
        <taxon>Araneae</taxon>
        <taxon>Araneomorphae</taxon>
        <taxon>Entelegynae</taxon>
        <taxon>Araneoidea</taxon>
        <taxon>Araneidae</taxon>
        <taxon>Caerostris</taxon>
    </lineage>
</organism>